<dbReference type="GO" id="GO:0009306">
    <property type="term" value="P:protein secretion"/>
    <property type="evidence" value="ECO:0007669"/>
    <property type="project" value="TreeGrafter"/>
</dbReference>
<dbReference type="GO" id="GO:0006888">
    <property type="term" value="P:endoplasmic reticulum to Golgi vesicle-mediated transport"/>
    <property type="evidence" value="ECO:0007669"/>
    <property type="project" value="TreeGrafter"/>
</dbReference>
<dbReference type="GO" id="GO:0005789">
    <property type="term" value="C:endoplasmic reticulum membrane"/>
    <property type="evidence" value="ECO:0007669"/>
    <property type="project" value="TreeGrafter"/>
</dbReference>
<feature type="region of interest" description="Disordered" evidence="3">
    <location>
        <begin position="521"/>
        <end position="784"/>
    </location>
</feature>
<dbReference type="EMBL" id="JACASF010000023">
    <property type="protein sequence ID" value="KAF6399902.1"/>
    <property type="molecule type" value="Genomic_DNA"/>
</dbReference>
<gene>
    <name evidence="5" type="ORF">HJG59_012211</name>
</gene>
<dbReference type="GO" id="GO:0035459">
    <property type="term" value="P:vesicle cargo loading"/>
    <property type="evidence" value="ECO:0007669"/>
    <property type="project" value="TreeGrafter"/>
</dbReference>
<evidence type="ECO:0000256" key="3">
    <source>
        <dbReference type="SAM" id="MobiDB-lite"/>
    </source>
</evidence>
<keyword evidence="4" id="KW-1133">Transmembrane helix</keyword>
<dbReference type="GO" id="GO:0070971">
    <property type="term" value="C:endoplasmic reticulum exit site"/>
    <property type="evidence" value="ECO:0007669"/>
    <property type="project" value="TreeGrafter"/>
</dbReference>
<evidence type="ECO:0000313" key="6">
    <source>
        <dbReference type="Proteomes" id="UP000550707"/>
    </source>
</evidence>
<keyword evidence="4" id="KW-0812">Transmembrane</keyword>
<feature type="region of interest" description="Disordered" evidence="3">
    <location>
        <begin position="295"/>
        <end position="325"/>
    </location>
</feature>
<protein>
    <submittedName>
        <fullName evidence="5">MIA SH3 domain ER export factor 3</fullName>
    </submittedName>
</protein>
<feature type="compositionally biased region" description="Pro residues" evidence="3">
    <location>
        <begin position="656"/>
        <end position="687"/>
    </location>
</feature>
<dbReference type="PANTHER" id="PTHR23158">
    <property type="entry name" value="MELANOMA INHIBITORY ACTIVITY-RELATED"/>
    <property type="match status" value="1"/>
</dbReference>
<dbReference type="AlphaFoldDB" id="A0A7J8BMG3"/>
<feature type="transmembrane region" description="Helical" evidence="4">
    <location>
        <begin position="60"/>
        <end position="79"/>
    </location>
</feature>
<dbReference type="InterPro" id="IPR051500">
    <property type="entry name" value="cTAGE_MIA/OTOR"/>
</dbReference>
<feature type="coiled-coil region" evidence="2">
    <location>
        <begin position="335"/>
        <end position="411"/>
    </location>
</feature>
<feature type="compositionally biased region" description="Basic and acidic residues" evidence="3">
    <location>
        <begin position="295"/>
        <end position="307"/>
    </location>
</feature>
<name>A0A7J8BMG3_MOLMO</name>
<keyword evidence="4" id="KW-0472">Membrane</keyword>
<feature type="transmembrane region" description="Helical" evidence="4">
    <location>
        <begin position="20"/>
        <end position="39"/>
    </location>
</feature>
<evidence type="ECO:0000256" key="1">
    <source>
        <dbReference type="ARBA" id="ARBA00023054"/>
    </source>
</evidence>
<reference evidence="5 6" key="1">
    <citation type="journal article" date="2020" name="Nature">
        <title>Six reference-quality genomes reveal evolution of bat adaptations.</title>
        <authorList>
            <person name="Jebb D."/>
            <person name="Huang Z."/>
            <person name="Pippel M."/>
            <person name="Hughes G.M."/>
            <person name="Lavrichenko K."/>
            <person name="Devanna P."/>
            <person name="Winkler S."/>
            <person name="Jermiin L.S."/>
            <person name="Skirmuntt E.C."/>
            <person name="Katzourakis A."/>
            <person name="Burkitt-Gray L."/>
            <person name="Ray D.A."/>
            <person name="Sullivan K.A.M."/>
            <person name="Roscito J.G."/>
            <person name="Kirilenko B.M."/>
            <person name="Davalos L.M."/>
            <person name="Corthals A.P."/>
            <person name="Power M.L."/>
            <person name="Jones G."/>
            <person name="Ransome R.D."/>
            <person name="Dechmann D.K.N."/>
            <person name="Locatelli A.G."/>
            <person name="Puechmaille S.J."/>
            <person name="Fedrigo O."/>
            <person name="Jarvis E.D."/>
            <person name="Hiller M."/>
            <person name="Vernes S.C."/>
            <person name="Myers E.W."/>
            <person name="Teeling E.C."/>
        </authorList>
    </citation>
    <scope>NUCLEOTIDE SEQUENCE [LARGE SCALE GENOMIC DNA]</scope>
    <source>
        <strain evidence="5">MMolMol1</strain>
        <tissue evidence="5">Muscle</tissue>
    </source>
</reference>
<feature type="compositionally biased region" description="Pro residues" evidence="3">
    <location>
        <begin position="555"/>
        <end position="564"/>
    </location>
</feature>
<feature type="coiled-coil region" evidence="2">
    <location>
        <begin position="91"/>
        <end position="181"/>
    </location>
</feature>
<feature type="compositionally biased region" description="Low complexity" evidence="3">
    <location>
        <begin position="769"/>
        <end position="778"/>
    </location>
</feature>
<dbReference type="Proteomes" id="UP000550707">
    <property type="component" value="Unassembled WGS sequence"/>
</dbReference>
<feature type="coiled-coil region" evidence="2">
    <location>
        <begin position="437"/>
        <end position="510"/>
    </location>
</feature>
<evidence type="ECO:0000256" key="4">
    <source>
        <dbReference type="SAM" id="Phobius"/>
    </source>
</evidence>
<keyword evidence="6" id="KW-1185">Reference proteome</keyword>
<organism evidence="5 6">
    <name type="scientific">Molossus molossus</name>
    <name type="common">Pallas' mastiff bat</name>
    <name type="synonym">Vespertilio molossus</name>
    <dbReference type="NCBI Taxonomy" id="27622"/>
    <lineage>
        <taxon>Eukaryota</taxon>
        <taxon>Metazoa</taxon>
        <taxon>Chordata</taxon>
        <taxon>Craniata</taxon>
        <taxon>Vertebrata</taxon>
        <taxon>Euteleostomi</taxon>
        <taxon>Mammalia</taxon>
        <taxon>Eutheria</taxon>
        <taxon>Laurasiatheria</taxon>
        <taxon>Chiroptera</taxon>
        <taxon>Yangochiroptera</taxon>
        <taxon>Molossidae</taxon>
        <taxon>Molossus</taxon>
    </lineage>
</organism>
<keyword evidence="1 2" id="KW-0175">Coiled coil</keyword>
<feature type="coiled-coil region" evidence="2">
    <location>
        <begin position="224"/>
        <end position="265"/>
    </location>
</feature>
<comment type="caution">
    <text evidence="5">The sequence shown here is derived from an EMBL/GenBank/DDBJ whole genome shotgun (WGS) entry which is preliminary data.</text>
</comment>
<proteinExistence type="predicted"/>
<dbReference type="PANTHER" id="PTHR23158:SF54">
    <property type="entry name" value="TRANSPORT AND GOLGI ORGANIZATION PROTEIN 1 HOMOLOG"/>
    <property type="match status" value="1"/>
</dbReference>
<evidence type="ECO:0000313" key="5">
    <source>
        <dbReference type="EMBL" id="KAF6399902.1"/>
    </source>
</evidence>
<sequence length="784" mass="87144">MDSVPATVPSVSASPGDSELLGPLSVLYAALIAKLLELLSTLHGDGQPGPDFYGLPWKPVLITAFLGITSFVIFFWRTILVVKSHVYQVTEEQISEKLKMLKKENADLVQKLSNYEQKIKESKKHVQETKKQNMILCDEAIKIKDKIKELEEAKENLNDTAKNLRLMLESEREQNAKNENLISENKVSLEKLKDVIAMNASELSEVQIALNEAKLSEEKVKFECHRVQEENAKLKKKKDQLQQEIKDLNKAHAKLSEQIKSFEKSQKDLEVTLTQKDDNISALTNCITQLNRLDCESESERQNKRGDESDELANGEVGGDRSEKMKNQIKQMMDVSRTQTEISVIEEDLKLLQSKLRASMSTKCNLEDQIKRLEDDRSSLQSAKAGLEEENKTLKQKVEILSELYQQKEMTLQKKLSQEEFERREREQRLSAADEKAVSAAEEIKTYKWRIEELEDELQKTERSFKDQISANEKKAHDNWLKARAAERAMAEEKREAANLRHKLLELTQKMAMLQEPVIVKPMPGRPNAQNAPRRGPLSQNGSFGPSPVSGGECSPPPRDPPARPLSATLSRRDVPRSEFVEGPLPHLQCSEASGKPSASDRDLTDPGSGAALLMNSSPRSSSPSKVVDEGKVNMAAEGPPPFPGVPLMSSSMGGPVPPPIRYGPPPQLCGPFGPRPFPPPFGPGMRPPLGLREYAPGVPPGKRDMPFDPRGFVPGHPHFRPGGSPGPREYFIPGPRLPPPSHGPQDYPSPAARDLLPSGSREEPPPASQSGSQDSSQAMKQSP</sequence>
<accession>A0A7J8BMG3</accession>
<feature type="compositionally biased region" description="Basic and acidic residues" evidence="3">
    <location>
        <begin position="571"/>
        <end position="580"/>
    </location>
</feature>
<evidence type="ECO:0000256" key="2">
    <source>
        <dbReference type="SAM" id="Coils"/>
    </source>
</evidence>